<organism evidence="1 2">
    <name type="scientific">Diphasiastrum complanatum</name>
    <name type="common">Issler's clubmoss</name>
    <name type="synonym">Lycopodium complanatum</name>
    <dbReference type="NCBI Taxonomy" id="34168"/>
    <lineage>
        <taxon>Eukaryota</taxon>
        <taxon>Viridiplantae</taxon>
        <taxon>Streptophyta</taxon>
        <taxon>Embryophyta</taxon>
        <taxon>Tracheophyta</taxon>
        <taxon>Lycopodiopsida</taxon>
        <taxon>Lycopodiales</taxon>
        <taxon>Lycopodiaceae</taxon>
        <taxon>Lycopodioideae</taxon>
        <taxon>Diphasiastrum</taxon>
    </lineage>
</organism>
<dbReference type="EMBL" id="CM055093">
    <property type="protein sequence ID" value="KAJ7565735.1"/>
    <property type="molecule type" value="Genomic_DNA"/>
</dbReference>
<evidence type="ECO:0000313" key="2">
    <source>
        <dbReference type="Proteomes" id="UP001162992"/>
    </source>
</evidence>
<dbReference type="Proteomes" id="UP001162992">
    <property type="component" value="Chromosome 2"/>
</dbReference>
<gene>
    <name evidence="1" type="ORF">O6H91_02G072700</name>
</gene>
<proteinExistence type="predicted"/>
<evidence type="ECO:0000313" key="1">
    <source>
        <dbReference type="EMBL" id="KAJ7565735.1"/>
    </source>
</evidence>
<accession>A0ACC2EH64</accession>
<protein>
    <submittedName>
        <fullName evidence="1">Uncharacterized protein</fullName>
    </submittedName>
</protein>
<sequence>MGMVMASLREFAHAIWNFGLFVPLFCILFVIGGIKALLTGPLATAIILLGDVAVVIGLWPPFVFWTYRSTAMTKKLGLSLKLLLLISLPVPLIIWPVVVFIGSLLVGFGYGFFTPLIATFEAVGEGREQKLYNCFMDGMLGTIKGSCTVVRDFTDWCYHSYPAYLDDFRHELPKDGKPYNIKILEVPRCVLVGLLGLLIDVPIIGLLALLKSPLMLIKGWGKLLKNFITTHGTCTKAVCVPFAGISIILWPLVVVSGFLCALMSSFLLGLYGAVVVYQESSFRSGLAYIVAIVAEFDEYTNDVLDLQEGSCLPRPVYRKHVVSSETPQKTVAGNEILAGKGSTAVQICENQQGVSFTQRTRSISRGEGTIFSQLTASKSLRHTIQEVKVVHIWDHMFKTLDIYGKALIEAGVIKATDLEDVFSRVHSDKSRLVGLGLPAYALLHNLLHSSKYNSPGLILHDGLEVNNSNRPHDGVLDWFFDPLVVLKEQIKAANLQEAEVHYLEKLALTNGHPEQLDFWQSGAFPPEDNLKRAELQAIARRIQGIATSITRLPTYRRQFQQFVRSLLMYAQKKSGSQVTHVDGSKVIEGMPSYSNSFPSETVSSRIGDDVV</sequence>
<comment type="caution">
    <text evidence="1">The sequence shown here is derived from an EMBL/GenBank/DDBJ whole genome shotgun (WGS) entry which is preliminary data.</text>
</comment>
<keyword evidence="2" id="KW-1185">Reference proteome</keyword>
<name>A0ACC2EH64_DIPCM</name>
<reference evidence="2" key="1">
    <citation type="journal article" date="2024" name="Proc. Natl. Acad. Sci. U.S.A.">
        <title>Extraordinary preservation of gene collinearity over three hundred million years revealed in homosporous lycophytes.</title>
        <authorList>
            <person name="Li C."/>
            <person name="Wickell D."/>
            <person name="Kuo L.Y."/>
            <person name="Chen X."/>
            <person name="Nie B."/>
            <person name="Liao X."/>
            <person name="Peng D."/>
            <person name="Ji J."/>
            <person name="Jenkins J."/>
            <person name="Williams M."/>
            <person name="Shu S."/>
            <person name="Plott C."/>
            <person name="Barry K."/>
            <person name="Rajasekar S."/>
            <person name="Grimwood J."/>
            <person name="Han X."/>
            <person name="Sun S."/>
            <person name="Hou Z."/>
            <person name="He W."/>
            <person name="Dai G."/>
            <person name="Sun C."/>
            <person name="Schmutz J."/>
            <person name="Leebens-Mack J.H."/>
            <person name="Li F.W."/>
            <person name="Wang L."/>
        </authorList>
    </citation>
    <scope>NUCLEOTIDE SEQUENCE [LARGE SCALE GENOMIC DNA]</scope>
    <source>
        <strain evidence="2">cv. PW_Plant_1</strain>
    </source>
</reference>